<reference evidence="2 3" key="1">
    <citation type="submission" date="2019-05" db="EMBL/GenBank/DDBJ databases">
        <title>Another draft genome of Portunus trituberculatus and its Hox gene families provides insights of decapod evolution.</title>
        <authorList>
            <person name="Jeong J.-H."/>
            <person name="Song I."/>
            <person name="Kim S."/>
            <person name="Choi T."/>
            <person name="Kim D."/>
            <person name="Ryu S."/>
            <person name="Kim W."/>
        </authorList>
    </citation>
    <scope>NUCLEOTIDE SEQUENCE [LARGE SCALE GENOMIC DNA]</scope>
    <source>
        <tissue evidence="2">Muscle</tissue>
    </source>
</reference>
<feature type="compositionally biased region" description="Basic and acidic residues" evidence="1">
    <location>
        <begin position="845"/>
        <end position="866"/>
    </location>
</feature>
<accession>A0A5B7GJ13</accession>
<gene>
    <name evidence="2" type="ORF">E2C01_051374</name>
</gene>
<feature type="compositionally biased region" description="Basic and acidic residues" evidence="1">
    <location>
        <begin position="228"/>
        <end position="238"/>
    </location>
</feature>
<feature type="compositionally biased region" description="Basic and acidic residues" evidence="1">
    <location>
        <begin position="450"/>
        <end position="462"/>
    </location>
</feature>
<feature type="compositionally biased region" description="Polar residues" evidence="1">
    <location>
        <begin position="1148"/>
        <end position="1165"/>
    </location>
</feature>
<feature type="region of interest" description="Disordered" evidence="1">
    <location>
        <begin position="1132"/>
        <end position="1175"/>
    </location>
</feature>
<feature type="compositionally biased region" description="Polar residues" evidence="1">
    <location>
        <begin position="1300"/>
        <end position="1309"/>
    </location>
</feature>
<feature type="region of interest" description="Disordered" evidence="1">
    <location>
        <begin position="1190"/>
        <end position="1210"/>
    </location>
</feature>
<protein>
    <submittedName>
        <fullName evidence="2">Uncharacterized protein</fullName>
    </submittedName>
</protein>
<feature type="region of interest" description="Disordered" evidence="1">
    <location>
        <begin position="682"/>
        <end position="735"/>
    </location>
</feature>
<feature type="compositionally biased region" description="Basic and acidic residues" evidence="1">
    <location>
        <begin position="58"/>
        <end position="83"/>
    </location>
</feature>
<feature type="compositionally biased region" description="Low complexity" evidence="1">
    <location>
        <begin position="343"/>
        <end position="353"/>
    </location>
</feature>
<evidence type="ECO:0000313" key="2">
    <source>
        <dbReference type="EMBL" id="MPC57395.1"/>
    </source>
</evidence>
<sequence length="1309" mass="139294">MCGGTVLLEEENEKMKENGLGDEKEDNDEENGDEEEEREEEGNGEEVEEGESDEVESEWSKEVCTRSPEKNHQRKWTIDERQKTKIFKGKLLESDAADHKDGVGGDGAGVSEGEDADRDRGGEVEKAEEHEDNLSLDRKSEEVDDSEKEGVPNNASDGGALTDSTQDGGVPSDIKKDDTEKDHCCATSKEVPTNGAENHNEVPNCTTGEDFAVNGTVLNCTVSEHEVASDVREEREAGDCSTSDGSIVSGGVGVVTASASSKGQEQWPEGAAPSEPFPRRVERGCGGAKADESLPDSSGVGAADAVSSGGEEGTCGRASGRRDEEVPSGGEAAAATPQHGMDDAAAGDVTGAGSFPSDPEEGDCVPASVVESKNGCDGVSGNTTALNTDLDRNTAREGGDALEITEERKGVPESPISNLHTPENNKDSTDSTESVTDSGSVPDSTNHYEVVPKSDRHSDHSLEGVWEAEGVQGGARDLEGLPETVIAAEDLPHTDRDNVNCLESDDGGECSSDSGSDADCVSESTKSDTELLGSEKDDEDYLEMATDIKDVLVDACYESKDAPGDAVDSEDIPESSSDVDNLLERTRNCGHFSESAVNISFLHSSENTEDVPVCATNTNCLPGGDVNTDHLPESGRESEDILESDTDCEDVLQDGNSEDILEGAIEAEDILESAMDGEDIVEDCLKGDGDGDSDSATESEHGTQSAKAFKDDLEGASNGDVHESINGGSVTRTSTDHEDVHDDIIDDNVPRVMMDGVNVPHHHGDRDIGGERSVSDHLALLNGEDTPDCARDRTCRSPDARHQPVLTFERGAPATNEGRRRSVSRGNVCMAAMRRMEGATCPTRADTDRRRGSAGELRGEAREGCLPRRARHKDHVEVEQQVADPLACLRQRPAPLPGPRCTCGSNASPWRARFSEESLACVAPEQQQGAVSQRQLRDLTLSLAAATAEEAELTCHEHKSISDLAEVRRREHGGGSKRFLTWSVNSSPGRAIHTHSVSRPAPVRGIFVPGGGPLGLVPPQTLAMAPNDNGSRISASCYTLCAPPRPSGPTGRKGVRSCILPEGSFFPNPSPFVPLPGTLRSRVHSEPNVSARLVSPSSPPPRLATPRGLSQLFSSRRKSIASCIYPATADEDASPYGKAGAPAIPIGSTPSRGSSARLQDRQGLSSPAGDWESPRQGCCGASPLCHASRFVATDPRPRQARAGRRRPQSLVIIPETQMAWAPESATAAPEILSRPEWGSQRLALPGEPLPPEERRRLYRGSGRSWSFTPADRLQPVRAQPSARDPTTKAPRRTASLRGLFTSSSLRSPE</sequence>
<organism evidence="2 3">
    <name type="scientific">Portunus trituberculatus</name>
    <name type="common">Swimming crab</name>
    <name type="synonym">Neptunus trituberculatus</name>
    <dbReference type="NCBI Taxonomy" id="210409"/>
    <lineage>
        <taxon>Eukaryota</taxon>
        <taxon>Metazoa</taxon>
        <taxon>Ecdysozoa</taxon>
        <taxon>Arthropoda</taxon>
        <taxon>Crustacea</taxon>
        <taxon>Multicrustacea</taxon>
        <taxon>Malacostraca</taxon>
        <taxon>Eumalacostraca</taxon>
        <taxon>Eucarida</taxon>
        <taxon>Decapoda</taxon>
        <taxon>Pleocyemata</taxon>
        <taxon>Brachyura</taxon>
        <taxon>Eubrachyura</taxon>
        <taxon>Portunoidea</taxon>
        <taxon>Portunidae</taxon>
        <taxon>Portuninae</taxon>
        <taxon>Portunus</taxon>
    </lineage>
</organism>
<name>A0A5B7GJ13_PORTR</name>
<feature type="compositionally biased region" description="Basic and acidic residues" evidence="1">
    <location>
        <begin position="389"/>
        <end position="411"/>
    </location>
</feature>
<feature type="compositionally biased region" description="Basic and acidic residues" evidence="1">
    <location>
        <begin position="13"/>
        <end position="22"/>
    </location>
</feature>
<feature type="region of interest" description="Disordered" evidence="1">
    <location>
        <begin position="1260"/>
        <end position="1309"/>
    </location>
</feature>
<evidence type="ECO:0000313" key="3">
    <source>
        <dbReference type="Proteomes" id="UP000324222"/>
    </source>
</evidence>
<dbReference type="Proteomes" id="UP000324222">
    <property type="component" value="Unassembled WGS sequence"/>
</dbReference>
<feature type="compositionally biased region" description="Basic and acidic residues" evidence="1">
    <location>
        <begin position="525"/>
        <end position="535"/>
    </location>
</feature>
<feature type="compositionally biased region" description="Basic and acidic residues" evidence="1">
    <location>
        <begin position="173"/>
        <end position="184"/>
    </location>
</feature>
<proteinExistence type="predicted"/>
<dbReference type="EMBL" id="VSRR010014752">
    <property type="protein sequence ID" value="MPC57395.1"/>
    <property type="molecule type" value="Genomic_DNA"/>
</dbReference>
<evidence type="ECO:0000256" key="1">
    <source>
        <dbReference type="SAM" id="MobiDB-lite"/>
    </source>
</evidence>
<feature type="compositionally biased region" description="Low complexity" evidence="1">
    <location>
        <begin position="509"/>
        <end position="519"/>
    </location>
</feature>
<feature type="compositionally biased region" description="Basic and acidic residues" evidence="1">
    <location>
        <begin position="117"/>
        <end position="141"/>
    </location>
</feature>
<feature type="compositionally biased region" description="Low complexity" evidence="1">
    <location>
        <begin position="296"/>
        <end position="309"/>
    </location>
</feature>
<feature type="region of interest" description="Disordered" evidence="1">
    <location>
        <begin position="1"/>
        <end position="201"/>
    </location>
</feature>
<feature type="compositionally biased region" description="Acidic residues" evidence="1">
    <location>
        <begin position="23"/>
        <end position="57"/>
    </location>
</feature>
<feature type="compositionally biased region" description="Basic and acidic residues" evidence="1">
    <location>
        <begin position="90"/>
        <end position="103"/>
    </location>
</feature>
<feature type="region of interest" description="Disordered" evidence="1">
    <location>
        <begin position="840"/>
        <end position="877"/>
    </location>
</feature>
<feature type="region of interest" description="Disordered" evidence="1">
    <location>
        <begin position="228"/>
        <end position="539"/>
    </location>
</feature>
<feature type="compositionally biased region" description="Low complexity" evidence="1">
    <location>
        <begin position="431"/>
        <end position="440"/>
    </location>
</feature>
<feature type="compositionally biased region" description="Basic residues" evidence="1">
    <location>
        <begin position="1198"/>
        <end position="1207"/>
    </location>
</feature>
<comment type="caution">
    <text evidence="2">The sequence shown here is derived from an EMBL/GenBank/DDBJ whole genome shotgun (WGS) entry which is preliminary data.</text>
</comment>
<keyword evidence="3" id="KW-1185">Reference proteome</keyword>